<protein>
    <submittedName>
        <fullName evidence="2">Transposase</fullName>
    </submittedName>
</protein>
<dbReference type="SMART" id="SM01126">
    <property type="entry name" value="DDE_Tnp_IS1595"/>
    <property type="match status" value="1"/>
</dbReference>
<feature type="domain" description="ISXO2-like transposase" evidence="1">
    <location>
        <begin position="36"/>
        <end position="156"/>
    </location>
</feature>
<proteinExistence type="predicted"/>
<organism evidence="2 3">
    <name type="scientific">Mesorhizobium plurifarium</name>
    <dbReference type="NCBI Taxonomy" id="69974"/>
    <lineage>
        <taxon>Bacteria</taxon>
        <taxon>Pseudomonadati</taxon>
        <taxon>Pseudomonadota</taxon>
        <taxon>Alphaproteobacteria</taxon>
        <taxon>Hyphomicrobiales</taxon>
        <taxon>Phyllobacteriaceae</taxon>
        <taxon>Mesorhizobium</taxon>
    </lineage>
</organism>
<reference evidence="2 3" key="1">
    <citation type="submission" date="2014-08" db="EMBL/GenBank/DDBJ databases">
        <authorList>
            <person name="Moulin Lionel"/>
        </authorList>
    </citation>
    <scope>NUCLEOTIDE SEQUENCE [LARGE SCALE GENOMIC DNA]</scope>
</reference>
<gene>
    <name evidence="2" type="ORF">MPLDJ20_220083</name>
</gene>
<dbReference type="Pfam" id="PF12762">
    <property type="entry name" value="DDE_Tnp_IS1595"/>
    <property type="match status" value="1"/>
</dbReference>
<evidence type="ECO:0000313" key="2">
    <source>
        <dbReference type="EMBL" id="CDX38183.1"/>
    </source>
</evidence>
<accession>A0A090F356</accession>
<dbReference type="InterPro" id="IPR024445">
    <property type="entry name" value="Tnp_ISXO2-like"/>
</dbReference>
<sequence>MAALHLSRQLGVQYKTAWVLSLKIKEALGLRRVGMKLEGQVQMDGKYAGGHIKPENKAEERIDRRLKKEVPEHEAAMRAGACEKNGSGFERTFTRIVREEQGEAAWATVRDHVRQDAIVVTDEHPSYADLAGLNQHRQVNHAWRESERSRRALEFDVADE</sequence>
<dbReference type="AlphaFoldDB" id="A0A090F356"/>
<name>A0A090F356_MESPL</name>
<dbReference type="EMBL" id="CCNB01000015">
    <property type="protein sequence ID" value="CDX38183.1"/>
    <property type="molecule type" value="Genomic_DNA"/>
</dbReference>
<dbReference type="Proteomes" id="UP000046373">
    <property type="component" value="Unassembled WGS sequence"/>
</dbReference>
<evidence type="ECO:0000259" key="1">
    <source>
        <dbReference type="SMART" id="SM01126"/>
    </source>
</evidence>
<evidence type="ECO:0000313" key="3">
    <source>
        <dbReference type="Proteomes" id="UP000046373"/>
    </source>
</evidence>